<dbReference type="Proteomes" id="UP001375228">
    <property type="component" value="Chromosome"/>
</dbReference>
<accession>A0ABZ2JF09</accession>
<gene>
    <name evidence="3" type="ORF">V9385_04355</name>
</gene>
<name>A0ABZ2JF09_9PSED</name>
<sequence>MIRKVLSKLPDTSAAGRTMNYALKKAALVGGSEAKFNNTSIEDYNKLGMKKFDQINNKYENKKGRKQEVTAIHEMISFDKSDKLTSEQALEYAMSVWRETIDIDNRKYRYAVHTDTDETHVHLVWNKRNNQGEIYNQKDDYRLFEKCCYKTEIKHGLKHPANRKYLQPDLPTNPQSSNEYRHEKKGYKSEKSKFKDDVLQATDAALTASEFLQLLDLGGYSILVNAALAYSLEKDGQIFKASDVGASYKSLKQRFGEDLDFPDTLARLGKKTAPKREFGGLSGPQFAPIDDEVTKEEKAKKSRKTLYTRFDSDDGKFFFFKDSPRKAFSYESGTVTFNSMSPTAIKAGLQKMVEVCEKKNDKEIFVTSDIRSFKRETWIQFQMMELDKKGYKLNGFEPNQLDHIELRKRRSEFEGTFSTGNSSIANVSNVKNPFDKLNESAQKMKEIEEMKKENEEKQKQVSSARRNTMKPRL</sequence>
<dbReference type="Pfam" id="PF03432">
    <property type="entry name" value="Relaxase"/>
    <property type="match status" value="1"/>
</dbReference>
<feature type="compositionally biased region" description="Basic and acidic residues" evidence="1">
    <location>
        <begin position="434"/>
        <end position="459"/>
    </location>
</feature>
<protein>
    <submittedName>
        <fullName evidence="3">Relaxase/mobilization nuclease domain-containing protein</fullName>
    </submittedName>
</protein>
<evidence type="ECO:0000256" key="1">
    <source>
        <dbReference type="SAM" id="MobiDB-lite"/>
    </source>
</evidence>
<keyword evidence="4" id="KW-1185">Reference proteome</keyword>
<evidence type="ECO:0000313" key="4">
    <source>
        <dbReference type="Proteomes" id="UP001375228"/>
    </source>
</evidence>
<feature type="region of interest" description="Disordered" evidence="1">
    <location>
        <begin position="434"/>
        <end position="473"/>
    </location>
</feature>
<organism evidence="3 4">
    <name type="scientific">Pseudomonas juntendi</name>
    <dbReference type="NCBI Taxonomy" id="2666183"/>
    <lineage>
        <taxon>Bacteria</taxon>
        <taxon>Pseudomonadati</taxon>
        <taxon>Pseudomonadota</taxon>
        <taxon>Gammaproteobacteria</taxon>
        <taxon>Pseudomonadales</taxon>
        <taxon>Pseudomonadaceae</taxon>
        <taxon>Pseudomonas</taxon>
    </lineage>
</organism>
<dbReference type="InterPro" id="IPR005094">
    <property type="entry name" value="Endonuclease_MobA/VirD2"/>
</dbReference>
<evidence type="ECO:0000313" key="3">
    <source>
        <dbReference type="EMBL" id="WWY21836.1"/>
    </source>
</evidence>
<evidence type="ECO:0000259" key="2">
    <source>
        <dbReference type="Pfam" id="PF03432"/>
    </source>
</evidence>
<dbReference type="EMBL" id="CP146691">
    <property type="protein sequence ID" value="WWY21836.1"/>
    <property type="molecule type" value="Genomic_DNA"/>
</dbReference>
<feature type="domain" description="MobA/VirD2-like nuclease" evidence="2">
    <location>
        <begin position="49"/>
        <end position="157"/>
    </location>
</feature>
<dbReference type="RefSeq" id="WP_338724980.1">
    <property type="nucleotide sequence ID" value="NZ_CP146690.1"/>
</dbReference>
<proteinExistence type="predicted"/>
<feature type="region of interest" description="Disordered" evidence="1">
    <location>
        <begin position="160"/>
        <end position="187"/>
    </location>
</feature>
<reference evidence="3 4" key="1">
    <citation type="submission" date="2024-03" db="EMBL/GenBank/DDBJ databases">
        <title>Pseudomonas juntendi.</title>
        <authorList>
            <person name="Liu Y."/>
        </authorList>
    </citation>
    <scope>NUCLEOTIDE SEQUENCE [LARGE SCALE GENOMIC DNA]</scope>
    <source>
        <strain evidence="3 4">L4046hy</strain>
    </source>
</reference>